<dbReference type="GO" id="GO:0008982">
    <property type="term" value="F:protein-N(PI)-phosphohistidine-sugar phosphotransferase activity"/>
    <property type="evidence" value="ECO:0007669"/>
    <property type="project" value="InterPro"/>
</dbReference>
<evidence type="ECO:0000256" key="5">
    <source>
        <dbReference type="ARBA" id="ARBA00022692"/>
    </source>
</evidence>
<sequence>MISFLRRKNVSLSPKVYFVDALGAMGFGLFATLLVGTILNSFGTSLNIKFLSETIWPLAKEATGPAISVSIAYALGAPNLVIFASTIVGIAGNELGGPMGVYIATLFAVEFGKIVSKETKIDIVITPVVTVLVGVFVANLIGPTMNAIMTGIGNIIMIATEQQPFIMGIVVSVIVGIVLTLPISSAALCMMLSLSGLAGGAATIGCCCQMIGFAVISFRDNGFEGLLAQGLGTSMLQMPNIVKNPKIAIPSILASAILGPLATVVFKMTNIPIGAGMGTCGLVGQIATFTSMSEVPFFKLLSLIIILHILLPALVSYIIYIPLRKINWIKDGDLKLEL</sequence>
<dbReference type="RefSeq" id="WP_004824036.1">
    <property type="nucleotide sequence ID" value="NZ_ADDO01000021.1"/>
</dbReference>
<feature type="transmembrane region" description="Helical" evidence="8">
    <location>
        <begin position="273"/>
        <end position="291"/>
    </location>
</feature>
<organism evidence="10 11">
    <name type="scientific">Peptoniphilus lacrimalis 315-B</name>
    <dbReference type="NCBI Taxonomy" id="596330"/>
    <lineage>
        <taxon>Bacteria</taxon>
        <taxon>Bacillati</taxon>
        <taxon>Bacillota</taxon>
        <taxon>Tissierellia</taxon>
        <taxon>Tissierellales</taxon>
        <taxon>Peptoniphilaceae</taxon>
        <taxon>Peptoniphilus</taxon>
    </lineage>
</organism>
<evidence type="ECO:0000256" key="3">
    <source>
        <dbReference type="ARBA" id="ARBA00022475"/>
    </source>
</evidence>
<dbReference type="Proteomes" id="UP000005711">
    <property type="component" value="Unassembled WGS sequence"/>
</dbReference>
<feature type="transmembrane region" description="Helical" evidence="8">
    <location>
        <begin position="121"/>
        <end position="145"/>
    </location>
</feature>
<feature type="transmembrane region" description="Helical" evidence="8">
    <location>
        <begin position="21"/>
        <end position="42"/>
    </location>
</feature>
<evidence type="ECO:0000256" key="4">
    <source>
        <dbReference type="ARBA" id="ARBA00022597"/>
    </source>
</evidence>
<dbReference type="GO" id="GO:0009401">
    <property type="term" value="P:phosphoenolpyruvate-dependent sugar phosphotransferase system"/>
    <property type="evidence" value="ECO:0007669"/>
    <property type="project" value="InterPro"/>
</dbReference>
<comment type="caution">
    <text evidence="10">The sequence shown here is derived from an EMBL/GenBank/DDBJ whole genome shotgun (WGS) entry which is preliminary data.</text>
</comment>
<dbReference type="InterPro" id="IPR003352">
    <property type="entry name" value="PTS_EIIC"/>
</dbReference>
<reference evidence="10 11" key="1">
    <citation type="submission" date="2009-12" db="EMBL/GenBank/DDBJ databases">
        <title>Genome Sequence of Peptoniphilus lacrimalis 315-B.</title>
        <authorList>
            <person name="Durkin A.S."/>
            <person name="Madupu R."/>
            <person name="Torralba M."/>
            <person name="Methe B."/>
            <person name="Sutton G."/>
            <person name="Strausberg R.L."/>
            <person name="Nelson K.E."/>
        </authorList>
    </citation>
    <scope>NUCLEOTIDE SEQUENCE [LARGE SCALE GENOMIC DNA]</scope>
    <source>
        <strain evidence="10 11">315-B</strain>
    </source>
</reference>
<comment type="subcellular location">
    <subcellularLocation>
        <location evidence="1">Cell membrane</location>
        <topology evidence="1">Multi-pass membrane protein</topology>
    </subcellularLocation>
</comment>
<feature type="transmembrane region" description="Helical" evidence="8">
    <location>
        <begin position="247"/>
        <end position="266"/>
    </location>
</feature>
<gene>
    <name evidence="10" type="ORF">HMPREF0628_0795</name>
</gene>
<dbReference type="eggNOG" id="COG3641">
    <property type="taxonomic scope" value="Bacteria"/>
</dbReference>
<evidence type="ECO:0000256" key="2">
    <source>
        <dbReference type="ARBA" id="ARBA00022448"/>
    </source>
</evidence>
<feature type="transmembrane region" description="Helical" evidence="8">
    <location>
        <begin position="297"/>
        <end position="320"/>
    </location>
</feature>
<feature type="domain" description="Phosphotransferase system EIIC" evidence="9">
    <location>
        <begin position="20"/>
        <end position="336"/>
    </location>
</feature>
<keyword evidence="4" id="KW-0762">Sugar transport</keyword>
<keyword evidence="2" id="KW-0813">Transport</keyword>
<dbReference type="Pfam" id="PF13303">
    <property type="entry name" value="PTS_EIIC_2"/>
    <property type="match status" value="1"/>
</dbReference>
<evidence type="ECO:0000256" key="8">
    <source>
        <dbReference type="SAM" id="Phobius"/>
    </source>
</evidence>
<dbReference type="GO" id="GO:0005886">
    <property type="term" value="C:plasma membrane"/>
    <property type="evidence" value="ECO:0007669"/>
    <property type="project" value="UniProtKB-SubCell"/>
</dbReference>
<evidence type="ECO:0000256" key="6">
    <source>
        <dbReference type="ARBA" id="ARBA00022989"/>
    </source>
</evidence>
<keyword evidence="6 8" id="KW-1133">Transmembrane helix</keyword>
<accession>D1VSL1</accession>
<evidence type="ECO:0000313" key="10">
    <source>
        <dbReference type="EMBL" id="EFA90517.1"/>
    </source>
</evidence>
<feature type="transmembrane region" description="Helical" evidence="8">
    <location>
        <begin position="165"/>
        <end position="190"/>
    </location>
</feature>
<keyword evidence="7 8" id="KW-0472">Membrane</keyword>
<evidence type="ECO:0000256" key="1">
    <source>
        <dbReference type="ARBA" id="ARBA00004651"/>
    </source>
</evidence>
<evidence type="ECO:0000313" key="11">
    <source>
        <dbReference type="Proteomes" id="UP000005711"/>
    </source>
</evidence>
<proteinExistence type="predicted"/>
<feature type="transmembrane region" description="Helical" evidence="8">
    <location>
        <begin position="197"/>
        <end position="218"/>
    </location>
</feature>
<keyword evidence="3" id="KW-1003">Cell membrane</keyword>
<dbReference type="AlphaFoldDB" id="D1VSL1"/>
<keyword evidence="5 8" id="KW-0812">Transmembrane</keyword>
<feature type="transmembrane region" description="Helical" evidence="8">
    <location>
        <begin position="80"/>
        <end position="109"/>
    </location>
</feature>
<keyword evidence="11" id="KW-1185">Reference proteome</keyword>
<evidence type="ECO:0000256" key="7">
    <source>
        <dbReference type="ARBA" id="ARBA00023136"/>
    </source>
</evidence>
<dbReference type="EMBL" id="ADDO01000021">
    <property type="protein sequence ID" value="EFA90517.1"/>
    <property type="molecule type" value="Genomic_DNA"/>
</dbReference>
<evidence type="ECO:0000259" key="9">
    <source>
        <dbReference type="Pfam" id="PF13303"/>
    </source>
</evidence>
<protein>
    <recommendedName>
        <fullName evidence="9">Phosphotransferase system EIIC domain-containing protein</fullName>
    </recommendedName>
</protein>
<name>D1VSL1_9FIRM</name>